<organism evidence="1 2">
    <name type="scientific">Vibrio rumoiensis 1S-45</name>
    <dbReference type="NCBI Taxonomy" id="1188252"/>
    <lineage>
        <taxon>Bacteria</taxon>
        <taxon>Pseudomonadati</taxon>
        <taxon>Pseudomonadota</taxon>
        <taxon>Gammaproteobacteria</taxon>
        <taxon>Vibrionales</taxon>
        <taxon>Vibrionaceae</taxon>
        <taxon>Vibrio</taxon>
    </lineage>
</organism>
<comment type="caution">
    <text evidence="1">The sequence shown here is derived from an EMBL/GenBank/DDBJ whole genome shotgun (WGS) entry which is preliminary data.</text>
</comment>
<proteinExistence type="predicted"/>
<dbReference type="InterPro" id="IPR010702">
    <property type="entry name" value="Pectate_lyase_2"/>
</dbReference>
<dbReference type="AlphaFoldDB" id="A0A1E5E2D4"/>
<sequence>MSMSRQSNLSLLTNYYQRILDQFLNHDLYLLADGADTLTNKPVYWTYPDGTKAVMSNFASQQNVLRALVGLSVVTKNDHWKNTATKMTKQFLDNYTDSESGLFHWGGHRFINQQTGEIEGPASKERVHELKHHFPYYECLYQVDAKRTTQFLHGFWAAHVLDWQKLDLSRHGQYGIKPIDNVFTYHQPKPVVDPSLWPQLPETVGLTFVNASTDLIYAAIFYSQHQVDVHAEMWAKHLYKQFVLARNPDTGMPVYQFSSPLQREPIPDDDTLTYSWFGDRAKRQFGDEFGEIAKEANVLFRDSWPVVVDNPLAILECAKQTGDEEMLAWVTSGIKAYFKFAWDMMENKIVPMWNNGHDMTGYVFPRDGYYGKKGTELKRQSVDPAYLLPLIRASINSDDIEIKELTATMFARFELGLIAPDTMWLTEVNIDTAIASPYLLFALLDLYEFTGQEKLLLLADSIGKNIIEQKFHRGYFVPSEQHRFARFDDPASFALIALEAAHQGQYADMPTHISNGGYLHGEVSQGDRIETVYDRDIIYGVTIE</sequence>
<name>A0A1E5E2D4_9VIBR</name>
<keyword evidence="2" id="KW-1185">Reference proteome</keyword>
<reference evidence="1 2" key="1">
    <citation type="journal article" date="2012" name="Science">
        <title>Ecological populations of bacteria act as socially cohesive units of antibiotic production and resistance.</title>
        <authorList>
            <person name="Cordero O.X."/>
            <person name="Wildschutte H."/>
            <person name="Kirkup B."/>
            <person name="Proehl S."/>
            <person name="Ngo L."/>
            <person name="Hussain F."/>
            <person name="Le Roux F."/>
            <person name="Mincer T."/>
            <person name="Polz M.F."/>
        </authorList>
    </citation>
    <scope>NUCLEOTIDE SEQUENCE [LARGE SCALE GENOMIC DNA]</scope>
    <source>
        <strain evidence="1 2">1S-45</strain>
    </source>
</reference>
<dbReference type="STRING" id="1188252.A1QC_09370"/>
<dbReference type="OrthoDB" id="92725at2"/>
<protein>
    <submittedName>
        <fullName evidence="1">Pectate lyase</fullName>
    </submittedName>
</protein>
<dbReference type="eggNOG" id="ENOG502Z7J0">
    <property type="taxonomic scope" value="Bacteria"/>
</dbReference>
<dbReference type="Gene3D" id="1.50.10.20">
    <property type="match status" value="1"/>
</dbReference>
<dbReference type="GO" id="GO:0016837">
    <property type="term" value="F:carbon-oxygen lyase activity, acting on polysaccharides"/>
    <property type="evidence" value="ECO:0007669"/>
    <property type="project" value="InterPro"/>
</dbReference>
<dbReference type="Proteomes" id="UP000094070">
    <property type="component" value="Unassembled WGS sequence"/>
</dbReference>
<dbReference type="GO" id="GO:0042597">
    <property type="term" value="C:periplasmic space"/>
    <property type="evidence" value="ECO:0007669"/>
    <property type="project" value="InterPro"/>
</dbReference>
<dbReference type="Gene3D" id="2.30.30.880">
    <property type="match status" value="1"/>
</dbReference>
<dbReference type="GO" id="GO:0045490">
    <property type="term" value="P:pectin catabolic process"/>
    <property type="evidence" value="ECO:0007669"/>
    <property type="project" value="InterPro"/>
</dbReference>
<keyword evidence="1" id="KW-0456">Lyase</keyword>
<gene>
    <name evidence="1" type="ORF">A1QC_09370</name>
</gene>
<dbReference type="Gene3D" id="3.90.105.40">
    <property type="match status" value="1"/>
</dbReference>
<evidence type="ECO:0000313" key="2">
    <source>
        <dbReference type="Proteomes" id="UP000094070"/>
    </source>
</evidence>
<dbReference type="EMBL" id="AJYK02000065">
    <property type="protein sequence ID" value="OEF25208.1"/>
    <property type="molecule type" value="Genomic_DNA"/>
</dbReference>
<accession>A0A1E5E2D4</accession>
<dbReference type="Pfam" id="PF06917">
    <property type="entry name" value="Pectate_lyase_2"/>
    <property type="match status" value="1"/>
</dbReference>
<evidence type="ECO:0000313" key="1">
    <source>
        <dbReference type="EMBL" id="OEF25208.1"/>
    </source>
</evidence>